<feature type="transmembrane region" description="Helical" evidence="1">
    <location>
        <begin position="240"/>
        <end position="263"/>
    </location>
</feature>
<dbReference type="HOGENOM" id="CLU_008305_0_0_7"/>
<dbReference type="RefSeq" id="WP_004514608.1">
    <property type="nucleotide sequence ID" value="NC_007517.1"/>
</dbReference>
<feature type="transmembrane region" description="Helical" evidence="1">
    <location>
        <begin position="207"/>
        <end position="228"/>
    </location>
</feature>
<gene>
    <name evidence="2" type="ordered locus">Gmet_2877</name>
</gene>
<proteinExistence type="predicted"/>
<protein>
    <submittedName>
        <fullName evidence="2">Membrane protein, putative</fullName>
    </submittedName>
</protein>
<reference evidence="2 3" key="2">
    <citation type="journal article" date="2009" name="BMC Microbiol.">
        <title>The genome sequence of Geobacter metallireducens: features of metabolism, physiology and regulation common and dissimilar to Geobacter sulfurreducens.</title>
        <authorList>
            <person name="Aklujkar M."/>
            <person name="Krushkal J."/>
            <person name="DiBartolo G."/>
            <person name="Lapidus A."/>
            <person name="Land M.L."/>
            <person name="Lovley D.R."/>
        </authorList>
    </citation>
    <scope>NUCLEOTIDE SEQUENCE [LARGE SCALE GENOMIC DNA]</scope>
    <source>
        <strain evidence="3">ATCC 53774 / DSM 7210 / GS-15</strain>
    </source>
</reference>
<keyword evidence="3" id="KW-1185">Reference proteome</keyword>
<feature type="transmembrane region" description="Helical" evidence="1">
    <location>
        <begin position="12"/>
        <end position="32"/>
    </location>
</feature>
<name>Q39RM9_GEOMG</name>
<dbReference type="AlphaFoldDB" id="Q39RM9"/>
<evidence type="ECO:0000313" key="2">
    <source>
        <dbReference type="EMBL" id="ABB33095.1"/>
    </source>
</evidence>
<accession>Q39RM9</accession>
<dbReference type="KEGG" id="gme:Gmet_2877"/>
<keyword evidence="1" id="KW-1133">Transmembrane helix</keyword>
<feature type="transmembrane region" description="Helical" evidence="1">
    <location>
        <begin position="435"/>
        <end position="454"/>
    </location>
</feature>
<dbReference type="Proteomes" id="UP000007073">
    <property type="component" value="Chromosome"/>
</dbReference>
<dbReference type="STRING" id="269799.Gmet_2877"/>
<keyword evidence="1" id="KW-0812">Transmembrane</keyword>
<dbReference type="EMBL" id="CP000148">
    <property type="protein sequence ID" value="ABB33095.1"/>
    <property type="molecule type" value="Genomic_DNA"/>
</dbReference>
<dbReference type="PANTHER" id="PTHR38454">
    <property type="entry name" value="INTEGRAL MEMBRANE PROTEIN-RELATED"/>
    <property type="match status" value="1"/>
</dbReference>
<dbReference type="InterPro" id="IPR018580">
    <property type="entry name" value="Uncharacterised_YfhO"/>
</dbReference>
<dbReference type="PANTHER" id="PTHR38454:SF1">
    <property type="entry name" value="INTEGRAL MEMBRANE PROTEIN"/>
    <property type="match status" value="1"/>
</dbReference>
<evidence type="ECO:0000313" key="3">
    <source>
        <dbReference type="Proteomes" id="UP000007073"/>
    </source>
</evidence>
<feature type="transmembrane region" description="Helical" evidence="1">
    <location>
        <begin position="339"/>
        <end position="357"/>
    </location>
</feature>
<evidence type="ECO:0000256" key="1">
    <source>
        <dbReference type="SAM" id="Phobius"/>
    </source>
</evidence>
<sequence length="819" mass="92645">MESNERPLLEQNWFWITAMVVILIGVFSPMLFTGKIIRASDVITQLFWNVKAVKDQSLLDYIRSFPDIFRADWDPLSDGGRTLEGGWNAINLLVHRYLIQHFFPFPASIAWLAVLAMCWGAAGTFLYCRLIGIGRFGAFVAGLLYVLCTENASLINAGHIQKLEAVCWFPWVFLFLEKALRNGRLFHYALAALMLAIQFFHMHWQISFYSCLAVGVYWCWHVGARFLAERGGYAKPFCRDVSLVVAMVVLFFSTIAMSFAPLVSWSQQSERGDSVAGTVAGSGKDKGIGYEEGMSWSMPPEEVLTFVVPGLLGFSRQEGGDVPSPGQVYYWGRMRFTQTGDYLGLLPWFMLPLPLIFRRDRYTWFFTLFMAVTLVMALGKYTFVYRFMFDYLPAFSKFRVPKMILFLFAFGAAVLTGRGIDLLEKEAAAREKLRWWLAGAALSVAAIGALWFILRGSAAWLSENAAEYIAAPTRYQQNGGGLAPQRYDFMLRETAIAFGVASLYLAVLLAWFRRWLPARVVFLSLAVLLVADLWRVNQHFFVLTTSPQSDRRAAQNDIVRFLEPRIDHYRVQPLSDENAHYYADYGFANLSAYVTISERRYKEFLEGFNLMSGMPDIMNLRYVIMPAADYEAQKGMLAGKYVPVFASSNGSVVLENRTVLPKAWLVPSVAEVVDPQQRISIMNSDPTFSPAIVALTESRPPLPLAPFGQSAAAGTAQVKVYTPNRIVVEAAASSNALLVLGEKYYRWWYAWVDGKPEEIYPVDHVLRGVYLFPGIHTVEFRFDPLPFKVGKYLTLASLALFAVMLGREWRLRKRVKSEG</sequence>
<feature type="transmembrane region" description="Helical" evidence="1">
    <location>
        <begin position="364"/>
        <end position="383"/>
    </location>
</feature>
<keyword evidence="1" id="KW-0472">Membrane</keyword>
<feature type="transmembrane region" description="Helical" evidence="1">
    <location>
        <begin position="494"/>
        <end position="512"/>
    </location>
</feature>
<feature type="transmembrane region" description="Helical" evidence="1">
    <location>
        <begin position="185"/>
        <end position="201"/>
    </location>
</feature>
<dbReference type="eggNOG" id="COG5617">
    <property type="taxonomic scope" value="Bacteria"/>
</dbReference>
<organism evidence="2 3">
    <name type="scientific">Geobacter metallireducens (strain ATCC 53774 / DSM 7210 / GS-15)</name>
    <dbReference type="NCBI Taxonomy" id="269799"/>
    <lineage>
        <taxon>Bacteria</taxon>
        <taxon>Pseudomonadati</taxon>
        <taxon>Thermodesulfobacteriota</taxon>
        <taxon>Desulfuromonadia</taxon>
        <taxon>Geobacterales</taxon>
        <taxon>Geobacteraceae</taxon>
        <taxon>Geobacter</taxon>
    </lineage>
</organism>
<feature type="transmembrane region" description="Helical" evidence="1">
    <location>
        <begin position="102"/>
        <end position="124"/>
    </location>
</feature>
<reference evidence="2 3" key="1">
    <citation type="submission" date="2005-10" db="EMBL/GenBank/DDBJ databases">
        <title>Complete sequence of Geobacter metallireducens GS-15.</title>
        <authorList>
            <consortium name="US DOE Joint Genome Institute"/>
            <person name="Copeland A."/>
            <person name="Lucas S."/>
            <person name="Lapidus A."/>
            <person name="Barry K."/>
            <person name="Detter J.C."/>
            <person name="Glavina T."/>
            <person name="Hammon N."/>
            <person name="Israni S."/>
            <person name="Pitluck S."/>
            <person name="Di Bartolo G."/>
            <person name="Chain P."/>
            <person name="Schmutz J."/>
            <person name="Larimer F."/>
            <person name="Land M."/>
            <person name="Kyrpides N."/>
            <person name="Ivanova N."/>
            <person name="Richardson P."/>
        </authorList>
    </citation>
    <scope>NUCLEOTIDE SEQUENCE [LARGE SCALE GENOMIC DNA]</scope>
    <source>
        <strain evidence="3">ATCC 53774 / DSM 7210 / GS-15</strain>
    </source>
</reference>
<feature type="transmembrane region" description="Helical" evidence="1">
    <location>
        <begin position="403"/>
        <end position="423"/>
    </location>
</feature>
<feature type="transmembrane region" description="Helical" evidence="1">
    <location>
        <begin position="130"/>
        <end position="148"/>
    </location>
</feature>
<feature type="transmembrane region" description="Helical" evidence="1">
    <location>
        <begin position="519"/>
        <end position="536"/>
    </location>
</feature>